<evidence type="ECO:0000313" key="4">
    <source>
        <dbReference type="Proteomes" id="UP001153678"/>
    </source>
</evidence>
<evidence type="ECO:0000259" key="2">
    <source>
        <dbReference type="PROSITE" id="PS51371"/>
    </source>
</evidence>
<keyword evidence="4" id="KW-1185">Reference proteome</keyword>
<dbReference type="Gene3D" id="3.10.580.10">
    <property type="entry name" value="CBS-domain"/>
    <property type="match status" value="1"/>
</dbReference>
<dbReference type="PROSITE" id="PS51371">
    <property type="entry name" value="CBS"/>
    <property type="match status" value="1"/>
</dbReference>
<dbReference type="Pfam" id="PF00571">
    <property type="entry name" value="CBS"/>
    <property type="match status" value="1"/>
</dbReference>
<dbReference type="Proteomes" id="UP001153678">
    <property type="component" value="Unassembled WGS sequence"/>
</dbReference>
<dbReference type="OrthoDB" id="286637at2759"/>
<dbReference type="InterPro" id="IPR046342">
    <property type="entry name" value="CBS_dom_sf"/>
</dbReference>
<gene>
    <name evidence="3" type="ORF">FWILDA_LOCUS6733</name>
</gene>
<evidence type="ECO:0000313" key="3">
    <source>
        <dbReference type="EMBL" id="CAI2174719.1"/>
    </source>
</evidence>
<dbReference type="SUPFAM" id="SSF54631">
    <property type="entry name" value="CBS-domain pair"/>
    <property type="match status" value="1"/>
</dbReference>
<comment type="caution">
    <text evidence="3">The sequence shown here is derived from an EMBL/GenBank/DDBJ whole genome shotgun (WGS) entry which is preliminary data.</text>
</comment>
<dbReference type="EMBL" id="CAMKVN010001249">
    <property type="protein sequence ID" value="CAI2174719.1"/>
    <property type="molecule type" value="Genomic_DNA"/>
</dbReference>
<evidence type="ECO:0000256" key="1">
    <source>
        <dbReference type="PROSITE-ProRule" id="PRU00703"/>
    </source>
</evidence>
<keyword evidence="1" id="KW-0129">CBS domain</keyword>
<name>A0A9W4SPR1_9GLOM</name>
<sequence>MVLNPHFINFAYFISRLSFFQFIIKPRKRVFVNSESDVSLFVSNLAAEKILEQKEAKLIKAALNFDEIKLKRIYLKHFLDRYPVINKKKQLVDHINKEFITARAHEKLDKVFEKLQNNYCYLAIVKSGKNILGIITLQDILNALVGKMKDEKDKIK</sequence>
<protein>
    <submittedName>
        <fullName evidence="3">1730_t:CDS:1</fullName>
    </submittedName>
</protein>
<accession>A0A9W4SPR1</accession>
<reference evidence="3" key="1">
    <citation type="submission" date="2022-08" db="EMBL/GenBank/DDBJ databases">
        <authorList>
            <person name="Kallberg Y."/>
            <person name="Tangrot J."/>
            <person name="Rosling A."/>
        </authorList>
    </citation>
    <scope>NUCLEOTIDE SEQUENCE</scope>
    <source>
        <strain evidence="3">Wild A</strain>
    </source>
</reference>
<feature type="domain" description="CBS" evidence="2">
    <location>
        <begin position="95"/>
        <end position="151"/>
    </location>
</feature>
<dbReference type="SMART" id="SM00116">
    <property type="entry name" value="CBS"/>
    <property type="match status" value="1"/>
</dbReference>
<organism evidence="3 4">
    <name type="scientific">Funneliformis geosporum</name>
    <dbReference type="NCBI Taxonomy" id="1117311"/>
    <lineage>
        <taxon>Eukaryota</taxon>
        <taxon>Fungi</taxon>
        <taxon>Fungi incertae sedis</taxon>
        <taxon>Mucoromycota</taxon>
        <taxon>Glomeromycotina</taxon>
        <taxon>Glomeromycetes</taxon>
        <taxon>Glomerales</taxon>
        <taxon>Glomeraceae</taxon>
        <taxon>Funneliformis</taxon>
    </lineage>
</organism>
<dbReference type="InterPro" id="IPR000644">
    <property type="entry name" value="CBS_dom"/>
</dbReference>
<proteinExistence type="predicted"/>
<dbReference type="AlphaFoldDB" id="A0A9W4SPR1"/>